<evidence type="ECO:0000313" key="3">
    <source>
        <dbReference type="EMBL" id="KZP28158.1"/>
    </source>
</evidence>
<protein>
    <submittedName>
        <fullName evidence="3">Uncharacterized protein</fullName>
    </submittedName>
</protein>
<evidence type="ECO:0000256" key="1">
    <source>
        <dbReference type="SAM" id="MobiDB-lite"/>
    </source>
</evidence>
<reference evidence="3 4" key="1">
    <citation type="journal article" date="2016" name="Mol. Biol. Evol.">
        <title>Comparative Genomics of Early-Diverging Mushroom-Forming Fungi Provides Insights into the Origins of Lignocellulose Decay Capabilities.</title>
        <authorList>
            <person name="Nagy L.G."/>
            <person name="Riley R."/>
            <person name="Tritt A."/>
            <person name="Adam C."/>
            <person name="Daum C."/>
            <person name="Floudas D."/>
            <person name="Sun H."/>
            <person name="Yadav J.S."/>
            <person name="Pangilinan J."/>
            <person name="Larsson K.H."/>
            <person name="Matsuura K."/>
            <person name="Barry K."/>
            <person name="Labutti K."/>
            <person name="Kuo R."/>
            <person name="Ohm R.A."/>
            <person name="Bhattacharya S.S."/>
            <person name="Shirouzu T."/>
            <person name="Yoshinaga Y."/>
            <person name="Martin F.M."/>
            <person name="Grigoriev I.V."/>
            <person name="Hibbett D.S."/>
        </authorList>
    </citation>
    <scope>NUCLEOTIDE SEQUENCE [LARGE SCALE GENOMIC DNA]</scope>
    <source>
        <strain evidence="3 4">CBS 109695</strain>
    </source>
</reference>
<sequence>MDGRRERGTAQAQWWCASGWVCVVLARTSEHEVVRLSAYGAVGMWGCTSVVVVHVWLVHYPRAYDTGMGPFGSCWRTRRGGALSTRGATEAWWVGGADMGLARAHQTARRGMWATGSWPGFGRRHGHRGMRVCGLRREWGDGTEVWVPPGEVHRRAGDGGEGSGDLRKSSKQHGLTAKMAIPTLPHLGMFSG</sequence>
<gene>
    <name evidence="3" type="ORF">FIBSPDRAFT_886029</name>
</gene>
<accession>A0A166RDB5</accession>
<keyword evidence="2" id="KW-0472">Membrane</keyword>
<keyword evidence="4" id="KW-1185">Reference proteome</keyword>
<feature type="transmembrane region" description="Helical" evidence="2">
    <location>
        <begin position="36"/>
        <end position="58"/>
    </location>
</feature>
<dbReference type="EMBL" id="KV417505">
    <property type="protein sequence ID" value="KZP28158.1"/>
    <property type="molecule type" value="Genomic_DNA"/>
</dbReference>
<organism evidence="3 4">
    <name type="scientific">Athelia psychrophila</name>
    <dbReference type="NCBI Taxonomy" id="1759441"/>
    <lineage>
        <taxon>Eukaryota</taxon>
        <taxon>Fungi</taxon>
        <taxon>Dikarya</taxon>
        <taxon>Basidiomycota</taxon>
        <taxon>Agaricomycotina</taxon>
        <taxon>Agaricomycetes</taxon>
        <taxon>Agaricomycetidae</taxon>
        <taxon>Atheliales</taxon>
        <taxon>Atheliaceae</taxon>
        <taxon>Athelia</taxon>
    </lineage>
</organism>
<dbReference type="AlphaFoldDB" id="A0A166RDB5"/>
<name>A0A166RDB5_9AGAM</name>
<evidence type="ECO:0000256" key="2">
    <source>
        <dbReference type="SAM" id="Phobius"/>
    </source>
</evidence>
<keyword evidence="2" id="KW-0812">Transmembrane</keyword>
<feature type="region of interest" description="Disordered" evidence="1">
    <location>
        <begin position="148"/>
        <end position="175"/>
    </location>
</feature>
<keyword evidence="2" id="KW-1133">Transmembrane helix</keyword>
<proteinExistence type="predicted"/>
<evidence type="ECO:0000313" key="4">
    <source>
        <dbReference type="Proteomes" id="UP000076532"/>
    </source>
</evidence>
<feature type="compositionally biased region" description="Basic and acidic residues" evidence="1">
    <location>
        <begin position="151"/>
        <end position="168"/>
    </location>
</feature>
<dbReference type="Proteomes" id="UP000076532">
    <property type="component" value="Unassembled WGS sequence"/>
</dbReference>